<evidence type="ECO:0000256" key="1">
    <source>
        <dbReference type="ARBA" id="ARBA00004613"/>
    </source>
</evidence>
<dbReference type="InterPro" id="IPR012334">
    <property type="entry name" value="Pectin_lyas_fold"/>
</dbReference>
<dbReference type="OrthoDB" id="187139at2759"/>
<comment type="subcellular location">
    <subcellularLocation>
        <location evidence="1">Secreted</location>
    </subcellularLocation>
</comment>
<evidence type="ECO:0000256" key="9">
    <source>
        <dbReference type="ARBA" id="ARBA00023316"/>
    </source>
</evidence>
<keyword evidence="6 10" id="KW-0378">Hydrolase</keyword>
<dbReference type="GO" id="GO:0045490">
    <property type="term" value="P:pectin catabolic process"/>
    <property type="evidence" value="ECO:0007669"/>
    <property type="project" value="UniProtKB-ARBA"/>
</dbReference>
<evidence type="ECO:0000313" key="12">
    <source>
        <dbReference type="Proteomes" id="UP000241462"/>
    </source>
</evidence>
<evidence type="ECO:0000256" key="4">
    <source>
        <dbReference type="ARBA" id="ARBA00022729"/>
    </source>
</evidence>
<dbReference type="InterPro" id="IPR000743">
    <property type="entry name" value="Glyco_hydro_28"/>
</dbReference>
<evidence type="ECO:0000256" key="2">
    <source>
        <dbReference type="ARBA" id="ARBA00008834"/>
    </source>
</evidence>
<sequence>MLFRQVQSHQEESTAPAIDLQMMANFTSNASRVILLISALLSLAGATLLPRQTCVVPASGTNATDDAPAILEAFRECGTGGTILFSPDTTYYVNSIMNVTWLEDAEVDIQGTLLWSTDIGYWLNNSMPVGYQNQSTAFILGGNNVYVHGNGVGLLNGNGQYWYTYISKQSDTSNYPGRPHAITLMGLNNSRFSDINFYQSQMWTMSIIYSHNLTLENVLVNNTATSGAGSNTDGADTIRSSNIAFNNWTVYNGDDSISVKANSTNISITNSHFYNGLGIAIGSIGQYDGVYEAINGVTVDNITYTDTTYAFYFKAWSGTSVGYPPNGGGGGIADVSNMNVTNLHVQNLKSSPIEIGSCTSFSGGGTPANCTNSEVQIYDISVLGVDGTSASSHVASLACSAVRPCYNLTIEDVNVTETTTGAQVTGYTCAYVGTTIGFDCPS</sequence>
<dbReference type="Pfam" id="PF00295">
    <property type="entry name" value="Glyco_hydro_28"/>
    <property type="match status" value="1"/>
</dbReference>
<gene>
    <name evidence="11" type="ORF">BD289DRAFT_442445</name>
</gene>
<dbReference type="Gene3D" id="2.160.20.10">
    <property type="entry name" value="Single-stranded right-handed beta-helix, Pectin lyase-like"/>
    <property type="match status" value="1"/>
</dbReference>
<dbReference type="GO" id="GO:0004650">
    <property type="term" value="F:polygalacturonase activity"/>
    <property type="evidence" value="ECO:0007669"/>
    <property type="project" value="InterPro"/>
</dbReference>
<comment type="similarity">
    <text evidence="2 10">Belongs to the glycosyl hydrolase 28 family.</text>
</comment>
<evidence type="ECO:0000256" key="6">
    <source>
        <dbReference type="ARBA" id="ARBA00022801"/>
    </source>
</evidence>
<dbReference type="GO" id="GO:0005576">
    <property type="term" value="C:extracellular region"/>
    <property type="evidence" value="ECO:0007669"/>
    <property type="project" value="UniProtKB-SubCell"/>
</dbReference>
<dbReference type="AlphaFoldDB" id="A0A2T2ZY56"/>
<dbReference type="InterPro" id="IPR011050">
    <property type="entry name" value="Pectin_lyase_fold/virulence"/>
</dbReference>
<keyword evidence="3" id="KW-0964">Secreted</keyword>
<keyword evidence="7" id="KW-0325">Glycoprotein</keyword>
<dbReference type="PANTHER" id="PTHR31736:SF8">
    <property type="entry name" value="PUTATIVE (AFU_ORTHOLOGUE AFUA_7G06410)-RELATED"/>
    <property type="match status" value="1"/>
</dbReference>
<evidence type="ECO:0000256" key="7">
    <source>
        <dbReference type="ARBA" id="ARBA00023180"/>
    </source>
</evidence>
<dbReference type="InterPro" id="IPR006626">
    <property type="entry name" value="PbH1"/>
</dbReference>
<dbReference type="GO" id="GO:0071555">
    <property type="term" value="P:cell wall organization"/>
    <property type="evidence" value="ECO:0007669"/>
    <property type="project" value="UniProtKB-KW"/>
</dbReference>
<evidence type="ECO:0000256" key="10">
    <source>
        <dbReference type="RuleBase" id="RU361169"/>
    </source>
</evidence>
<proteinExistence type="inferred from homology"/>
<keyword evidence="12" id="KW-1185">Reference proteome</keyword>
<keyword evidence="9" id="KW-0961">Cell wall biogenesis/degradation</keyword>
<evidence type="ECO:0000256" key="3">
    <source>
        <dbReference type="ARBA" id="ARBA00022525"/>
    </source>
</evidence>
<name>A0A2T2ZY56_9PEZI</name>
<organism evidence="11 12">
    <name type="scientific">Coniella lustricola</name>
    <dbReference type="NCBI Taxonomy" id="2025994"/>
    <lineage>
        <taxon>Eukaryota</taxon>
        <taxon>Fungi</taxon>
        <taxon>Dikarya</taxon>
        <taxon>Ascomycota</taxon>
        <taxon>Pezizomycotina</taxon>
        <taxon>Sordariomycetes</taxon>
        <taxon>Sordariomycetidae</taxon>
        <taxon>Diaporthales</taxon>
        <taxon>Schizoparmaceae</taxon>
        <taxon>Coniella</taxon>
    </lineage>
</organism>
<dbReference type="SUPFAM" id="SSF51126">
    <property type="entry name" value="Pectin lyase-like"/>
    <property type="match status" value="1"/>
</dbReference>
<reference evidence="11 12" key="1">
    <citation type="journal article" date="2018" name="Mycol. Prog.">
        <title>Coniella lustricola, a new species from submerged detritus.</title>
        <authorList>
            <person name="Raudabaugh D.B."/>
            <person name="Iturriaga T."/>
            <person name="Carver A."/>
            <person name="Mondo S."/>
            <person name="Pangilinan J."/>
            <person name="Lipzen A."/>
            <person name="He G."/>
            <person name="Amirebrahimi M."/>
            <person name="Grigoriev I.V."/>
            <person name="Miller A.N."/>
        </authorList>
    </citation>
    <scope>NUCLEOTIDE SEQUENCE [LARGE SCALE GENOMIC DNA]</scope>
    <source>
        <strain evidence="11 12">B22-T-1</strain>
    </source>
</reference>
<evidence type="ECO:0000313" key="11">
    <source>
        <dbReference type="EMBL" id="PSR79395.1"/>
    </source>
</evidence>
<keyword evidence="5" id="KW-0677">Repeat</keyword>
<accession>A0A2T2ZY56</accession>
<keyword evidence="4" id="KW-0732">Signal</keyword>
<keyword evidence="8 10" id="KW-0326">Glycosidase</keyword>
<dbReference type="InParanoid" id="A0A2T2ZY56"/>
<dbReference type="SMART" id="SM00710">
    <property type="entry name" value="PbH1"/>
    <property type="match status" value="6"/>
</dbReference>
<protein>
    <submittedName>
        <fullName evidence="11">Putative exo-polygalacturonase</fullName>
    </submittedName>
</protein>
<dbReference type="STRING" id="2025994.A0A2T2ZY56"/>
<evidence type="ECO:0000256" key="8">
    <source>
        <dbReference type="ARBA" id="ARBA00023295"/>
    </source>
</evidence>
<dbReference type="PANTHER" id="PTHR31736">
    <property type="match status" value="1"/>
</dbReference>
<dbReference type="EMBL" id="KZ678567">
    <property type="protein sequence ID" value="PSR79395.1"/>
    <property type="molecule type" value="Genomic_DNA"/>
</dbReference>
<evidence type="ECO:0000256" key="5">
    <source>
        <dbReference type="ARBA" id="ARBA00022737"/>
    </source>
</evidence>
<dbReference type="Proteomes" id="UP000241462">
    <property type="component" value="Unassembled WGS sequence"/>
</dbReference>